<dbReference type="PANTHER" id="PTHR23509:SF10">
    <property type="entry name" value="LD21067P"/>
    <property type="match status" value="1"/>
</dbReference>
<dbReference type="GO" id="GO:0004620">
    <property type="term" value="F:phospholipase activity"/>
    <property type="evidence" value="ECO:0007669"/>
    <property type="project" value="TreeGrafter"/>
</dbReference>
<evidence type="ECO:0000313" key="3">
    <source>
        <dbReference type="Proteomes" id="UP001459277"/>
    </source>
</evidence>
<dbReference type="PANTHER" id="PTHR23509">
    <property type="entry name" value="PA-PL1 PHOSPHOLIPASE FAMILY"/>
    <property type="match status" value="1"/>
</dbReference>
<evidence type="ECO:0000259" key="1">
    <source>
        <dbReference type="Pfam" id="PF02862"/>
    </source>
</evidence>
<feature type="domain" description="DDHD" evidence="1">
    <location>
        <begin position="125"/>
        <end position="174"/>
    </location>
</feature>
<sequence length="220" mass="25042">MDSKQPGGEKDVDELLCDSSDILSQKRDALSETKNMDSGIQIEGLEKMTEDMCEDEGNKNKAIKLLKKETKIVELEKQCGGGDTRFSNLHIKISPFFCRRCPLQRRRPREADDTFQTTTPSYTKLEFKVDTFFAVGSPLGVFLALRNIRIGIGIGKEYWEEENISEEMPACRQMLTDFTRLILWHTEAVLVIQRLLGCCILGETSQRRSVPVTKFSQPRA</sequence>
<reference evidence="2 3" key="1">
    <citation type="submission" date="2024-01" db="EMBL/GenBank/DDBJ databases">
        <title>A telomere-to-telomere, gap-free genome of sweet tea (Lithocarpus litseifolius).</title>
        <authorList>
            <person name="Zhou J."/>
        </authorList>
    </citation>
    <scope>NUCLEOTIDE SEQUENCE [LARGE SCALE GENOMIC DNA]</scope>
    <source>
        <strain evidence="2">Zhou-2022a</strain>
        <tissue evidence="2">Leaf</tissue>
    </source>
</reference>
<dbReference type="Pfam" id="PF02862">
    <property type="entry name" value="DDHD"/>
    <property type="match status" value="1"/>
</dbReference>
<name>A0AAW2CDB7_9ROSI</name>
<protein>
    <recommendedName>
        <fullName evidence="1">DDHD domain-containing protein</fullName>
    </recommendedName>
</protein>
<dbReference type="InterPro" id="IPR004177">
    <property type="entry name" value="DDHD_dom"/>
</dbReference>
<gene>
    <name evidence="2" type="ORF">SO802_024832</name>
</gene>
<accession>A0AAW2CDB7</accession>
<dbReference type="Proteomes" id="UP001459277">
    <property type="component" value="Unassembled WGS sequence"/>
</dbReference>
<dbReference type="InterPro" id="IPR058055">
    <property type="entry name" value="PA-PLA1"/>
</dbReference>
<comment type="caution">
    <text evidence="2">The sequence shown here is derived from an EMBL/GenBank/DDBJ whole genome shotgun (WGS) entry which is preliminary data.</text>
</comment>
<evidence type="ECO:0000313" key="2">
    <source>
        <dbReference type="EMBL" id="KAK9995129.1"/>
    </source>
</evidence>
<dbReference type="EMBL" id="JAZDWU010000008">
    <property type="protein sequence ID" value="KAK9995129.1"/>
    <property type="molecule type" value="Genomic_DNA"/>
</dbReference>
<keyword evidence="3" id="KW-1185">Reference proteome</keyword>
<dbReference type="GO" id="GO:0046872">
    <property type="term" value="F:metal ion binding"/>
    <property type="evidence" value="ECO:0007669"/>
    <property type="project" value="InterPro"/>
</dbReference>
<dbReference type="AlphaFoldDB" id="A0AAW2CDB7"/>
<proteinExistence type="predicted"/>
<organism evidence="2 3">
    <name type="scientific">Lithocarpus litseifolius</name>
    <dbReference type="NCBI Taxonomy" id="425828"/>
    <lineage>
        <taxon>Eukaryota</taxon>
        <taxon>Viridiplantae</taxon>
        <taxon>Streptophyta</taxon>
        <taxon>Embryophyta</taxon>
        <taxon>Tracheophyta</taxon>
        <taxon>Spermatophyta</taxon>
        <taxon>Magnoliopsida</taxon>
        <taxon>eudicotyledons</taxon>
        <taxon>Gunneridae</taxon>
        <taxon>Pentapetalae</taxon>
        <taxon>rosids</taxon>
        <taxon>fabids</taxon>
        <taxon>Fagales</taxon>
        <taxon>Fagaceae</taxon>
        <taxon>Lithocarpus</taxon>
    </lineage>
</organism>
<dbReference type="GO" id="GO:0005737">
    <property type="term" value="C:cytoplasm"/>
    <property type="evidence" value="ECO:0007669"/>
    <property type="project" value="TreeGrafter"/>
</dbReference>